<reference evidence="2" key="2">
    <citation type="submission" date="2022-08" db="UniProtKB">
        <authorList>
            <consortium name="EnsemblMetazoa"/>
        </authorList>
    </citation>
    <scope>IDENTIFICATION</scope>
    <source>
        <strain evidence="2">STECLA/ALBI9_A</strain>
    </source>
</reference>
<accession>A0A182F781</accession>
<dbReference type="Pfam" id="PF07653">
    <property type="entry name" value="SH3_2"/>
    <property type="match status" value="1"/>
</dbReference>
<feature type="region of interest" description="Disordered" evidence="1">
    <location>
        <begin position="801"/>
        <end position="880"/>
    </location>
</feature>
<feature type="region of interest" description="Disordered" evidence="1">
    <location>
        <begin position="286"/>
        <end position="330"/>
    </location>
</feature>
<dbReference type="STRING" id="7167.A0A182F781"/>
<feature type="region of interest" description="Disordered" evidence="1">
    <location>
        <begin position="661"/>
        <end position="748"/>
    </location>
</feature>
<dbReference type="PROSITE" id="PS50105">
    <property type="entry name" value="SAM_DOMAIN"/>
    <property type="match status" value="1"/>
</dbReference>
<dbReference type="PROSITE" id="PS50002">
    <property type="entry name" value="SH3"/>
    <property type="match status" value="1"/>
</dbReference>
<feature type="region of interest" description="Disordered" evidence="1">
    <location>
        <begin position="83"/>
        <end position="127"/>
    </location>
</feature>
<dbReference type="SMART" id="SM00454">
    <property type="entry name" value="SAM"/>
    <property type="match status" value="1"/>
</dbReference>
<dbReference type="EnsemblMetazoa" id="AALB002340-RA">
    <property type="protein sequence ID" value="AALB002340-PA"/>
    <property type="gene ID" value="AALB002340"/>
</dbReference>
<keyword evidence="3" id="KW-1185">Reference proteome</keyword>
<feature type="region of interest" description="Disordered" evidence="1">
    <location>
        <begin position="418"/>
        <end position="441"/>
    </location>
</feature>
<dbReference type="VEuPathDB" id="VectorBase:AALB002340"/>
<evidence type="ECO:0000313" key="2">
    <source>
        <dbReference type="EnsemblMetazoa" id="AALB002340-PA"/>
    </source>
</evidence>
<feature type="compositionally biased region" description="Basic residues" evidence="1">
    <location>
        <begin position="718"/>
        <end position="729"/>
    </location>
</feature>
<dbReference type="InterPro" id="IPR036028">
    <property type="entry name" value="SH3-like_dom_sf"/>
</dbReference>
<dbReference type="PANTHER" id="PTHR12301:SF10">
    <property type="match status" value="1"/>
</dbReference>
<feature type="compositionally biased region" description="Low complexity" evidence="1">
    <location>
        <begin position="801"/>
        <end position="820"/>
    </location>
</feature>
<dbReference type="SUPFAM" id="SSF50044">
    <property type="entry name" value="SH3-domain"/>
    <property type="match status" value="1"/>
</dbReference>
<feature type="compositionally biased region" description="Gly residues" evidence="1">
    <location>
        <begin position="664"/>
        <end position="677"/>
    </location>
</feature>
<name>A0A182F781_ANOAL</name>
<feature type="region of interest" description="Disordered" evidence="1">
    <location>
        <begin position="187"/>
        <end position="221"/>
    </location>
</feature>
<dbReference type="InterPro" id="IPR051725">
    <property type="entry name" value="SAM-SH3_domain_protein"/>
</dbReference>
<dbReference type="Proteomes" id="UP000069272">
    <property type="component" value="Chromosome 2R"/>
</dbReference>
<feature type="compositionally biased region" description="Gly residues" evidence="1">
    <location>
        <begin position="286"/>
        <end position="296"/>
    </location>
</feature>
<dbReference type="InterPro" id="IPR001452">
    <property type="entry name" value="SH3_domain"/>
</dbReference>
<evidence type="ECO:0008006" key="4">
    <source>
        <dbReference type="Google" id="ProtNLM"/>
    </source>
</evidence>
<dbReference type="InterPro" id="IPR013761">
    <property type="entry name" value="SAM/pointed_sf"/>
</dbReference>
<organism evidence="2 3">
    <name type="scientific">Anopheles albimanus</name>
    <name type="common">New world malaria mosquito</name>
    <dbReference type="NCBI Taxonomy" id="7167"/>
    <lineage>
        <taxon>Eukaryota</taxon>
        <taxon>Metazoa</taxon>
        <taxon>Ecdysozoa</taxon>
        <taxon>Arthropoda</taxon>
        <taxon>Hexapoda</taxon>
        <taxon>Insecta</taxon>
        <taxon>Pterygota</taxon>
        <taxon>Neoptera</taxon>
        <taxon>Endopterygota</taxon>
        <taxon>Diptera</taxon>
        <taxon>Nematocera</taxon>
        <taxon>Culicoidea</taxon>
        <taxon>Culicidae</taxon>
        <taxon>Anophelinae</taxon>
        <taxon>Anopheles</taxon>
    </lineage>
</organism>
<evidence type="ECO:0000256" key="1">
    <source>
        <dbReference type="SAM" id="MobiDB-lite"/>
    </source>
</evidence>
<dbReference type="Gene3D" id="2.30.30.40">
    <property type="entry name" value="SH3 Domains"/>
    <property type="match status" value="1"/>
</dbReference>
<dbReference type="Pfam" id="PF00536">
    <property type="entry name" value="SAM_1"/>
    <property type="match status" value="1"/>
</dbReference>
<proteinExistence type="predicted"/>
<dbReference type="VEuPathDB" id="VectorBase:AALB20_034774"/>
<feature type="compositionally biased region" description="Low complexity" evidence="1">
    <location>
        <begin position="297"/>
        <end position="330"/>
    </location>
</feature>
<dbReference type="PANTHER" id="PTHR12301">
    <property type="entry name" value="SAM-DOMAIN, SH3 AND NUCLEAR LOCALIZATION SIGNALS PROTEIN RELATED"/>
    <property type="match status" value="1"/>
</dbReference>
<evidence type="ECO:0000313" key="3">
    <source>
        <dbReference type="Proteomes" id="UP000069272"/>
    </source>
</evidence>
<sequence>MYDDAVTSVMRMPAHQGHWYDEPPYESDPDDFLMSGMRQIGAGYAGDGGGGGGGPRATIQGGRVCYSSNGREGGQSVISLRSAGDISIPQRGPRRGLIVPQQPPNPPTIIPLKHARSHDRESGDYAGSISDLHSVTSRLSQVSIGTNNCTARYRTLSAGIGDESPSPSPTPSSEYDDILQANALQLQKHLHHHHQQQQHQQKLIDAQSGGLGPSGLGSAASAVASGSMVGHTSGAMLLAATATSGGGGGGGGGVGGSMTLASGGASGGNLPASLVANGSTNGGPGCTAVGGGGGGSSATSTSNNTTTNSSSSTSSSSASSNNSTSTKNTVNNLKSLKAAKNRNNLTSTLVAASAAASAAVSHNNKNLSISQQIALVHHPNDARTSPKDHLLLYGGKDRNNRDYSNCLDSISDQTFQHSASSVESLPSASGSSEYGRRPRNGATDCHHPNWLTVCSLSLSTLPAVPLGTQALVRPGSPHSSLSAEDRTTMIPICRAIALVDSCPSPFDKEALRFKKGDIIDVLSMNASGVWRGYANGRLGHFKFISVEVLPDLPTTGVKGYGGKLVSRHRLPTSCPTSVEELLLRIGLKEYTSVFVLNGYEDLELFKELEPADLDYLGIGNTEHRAKILAAVQLLHDLDSTSDGDVAGSSSENDEGLRLSHVGTGVAGIGGGGGGSGSGSSSTRGGDHQTSPFGRRHFPRDSGCYEGSPIPSAQGTHNAQHHYLLHHHHQQQLQQQQQHDNGHGTMPQQQQSMGLLMSHHNHHHHQHHLDSDTNNLDSVVAQCSNEILKRVESARRFNGTATSVGSSMTLTSSSSGSSSRGVAKKGGLLGGGSDGGVGGVGSSTMVVTGGGGSSGGALSEKSSDSGVSSSSLSSGPVKGGL</sequence>
<dbReference type="AlphaFoldDB" id="A0A182F781"/>
<dbReference type="Gene3D" id="1.10.150.50">
    <property type="entry name" value="Transcription Factor, Ets-1"/>
    <property type="match status" value="1"/>
</dbReference>
<dbReference type="InterPro" id="IPR001660">
    <property type="entry name" value="SAM"/>
</dbReference>
<protein>
    <recommendedName>
        <fullName evidence="4">SH3 domain-containing protein</fullName>
    </recommendedName>
</protein>
<feature type="compositionally biased region" description="Low complexity" evidence="1">
    <location>
        <begin position="418"/>
        <end position="432"/>
    </location>
</feature>
<reference evidence="2 3" key="1">
    <citation type="journal article" date="2017" name="G3 (Bethesda)">
        <title>The Physical Genome Mapping of Anopheles albimanus Corrected Scaffold Misassemblies and Identified Interarm Rearrangements in Genus Anopheles.</title>
        <authorList>
            <person name="Artemov G.N."/>
            <person name="Peery A.N."/>
            <person name="Jiang X."/>
            <person name="Tu Z."/>
            <person name="Stegniy V.N."/>
            <person name="Sharakhova M.V."/>
            <person name="Sharakhov I.V."/>
        </authorList>
    </citation>
    <scope>NUCLEOTIDE SEQUENCE [LARGE SCALE GENOMIC DNA]</scope>
    <source>
        <strain evidence="2 3">ALBI9_A</strain>
    </source>
</reference>
<dbReference type="SUPFAM" id="SSF47769">
    <property type="entry name" value="SAM/Pointed domain"/>
    <property type="match status" value="1"/>
</dbReference>
<feature type="compositionally biased region" description="Gly residues" evidence="1">
    <location>
        <begin position="826"/>
        <end position="840"/>
    </location>
</feature>
<feature type="compositionally biased region" description="Low complexity" evidence="1">
    <location>
        <begin position="855"/>
        <end position="873"/>
    </location>
</feature>